<dbReference type="InterPro" id="IPR006925">
    <property type="entry name" value="Vps16_C"/>
</dbReference>
<dbReference type="OrthoDB" id="1792at2759"/>
<evidence type="ECO:0000313" key="4">
    <source>
        <dbReference type="Proteomes" id="UP000054560"/>
    </source>
</evidence>
<gene>
    <name evidence="3" type="ORF">SARC_17439</name>
</gene>
<feature type="chain" id="PRO_5005537856" description="Vps16 C-terminal domain-containing protein" evidence="1">
    <location>
        <begin position="22"/>
        <end position="102"/>
    </location>
</feature>
<feature type="signal peptide" evidence="1">
    <location>
        <begin position="1"/>
        <end position="21"/>
    </location>
</feature>
<dbReference type="RefSeq" id="XP_014143942.1">
    <property type="nucleotide sequence ID" value="XM_014288467.1"/>
</dbReference>
<keyword evidence="4" id="KW-1185">Reference proteome</keyword>
<feature type="domain" description="Vps16 C-terminal" evidence="2">
    <location>
        <begin position="51"/>
        <end position="97"/>
    </location>
</feature>
<dbReference type="GO" id="GO:0006886">
    <property type="term" value="P:intracellular protein transport"/>
    <property type="evidence" value="ECO:0007669"/>
    <property type="project" value="InterPro"/>
</dbReference>
<dbReference type="GeneID" id="25917943"/>
<feature type="non-terminal residue" evidence="3">
    <location>
        <position position="102"/>
    </location>
</feature>
<accession>A0A0L0EZX6</accession>
<proteinExistence type="predicted"/>
<dbReference type="GO" id="GO:0005737">
    <property type="term" value="C:cytoplasm"/>
    <property type="evidence" value="ECO:0007669"/>
    <property type="project" value="InterPro"/>
</dbReference>
<name>A0A0L0EZX6_9EUKA</name>
<evidence type="ECO:0000256" key="1">
    <source>
        <dbReference type="SAM" id="SignalP"/>
    </source>
</evidence>
<reference evidence="3 4" key="1">
    <citation type="submission" date="2011-02" db="EMBL/GenBank/DDBJ databases">
        <title>The Genome Sequence of Sphaeroforma arctica JP610.</title>
        <authorList>
            <consortium name="The Broad Institute Genome Sequencing Platform"/>
            <person name="Russ C."/>
            <person name="Cuomo C."/>
            <person name="Young S.K."/>
            <person name="Zeng Q."/>
            <person name="Gargeya S."/>
            <person name="Alvarado L."/>
            <person name="Berlin A."/>
            <person name="Chapman S.B."/>
            <person name="Chen Z."/>
            <person name="Freedman E."/>
            <person name="Gellesch M."/>
            <person name="Goldberg J."/>
            <person name="Griggs A."/>
            <person name="Gujja S."/>
            <person name="Heilman E."/>
            <person name="Heiman D."/>
            <person name="Howarth C."/>
            <person name="Mehta T."/>
            <person name="Neiman D."/>
            <person name="Pearson M."/>
            <person name="Roberts A."/>
            <person name="Saif S."/>
            <person name="Shea T."/>
            <person name="Shenoy N."/>
            <person name="Sisk P."/>
            <person name="Stolte C."/>
            <person name="Sykes S."/>
            <person name="White J."/>
            <person name="Yandava C."/>
            <person name="Burger G."/>
            <person name="Gray M.W."/>
            <person name="Holland P.W.H."/>
            <person name="King N."/>
            <person name="Lang F.B.F."/>
            <person name="Roger A.J."/>
            <person name="Ruiz-Trillo I."/>
            <person name="Haas B."/>
            <person name="Nusbaum C."/>
            <person name="Birren B."/>
        </authorList>
    </citation>
    <scope>NUCLEOTIDE SEQUENCE [LARGE SCALE GENOMIC DNA]</scope>
    <source>
        <strain evidence="3 4">JP610</strain>
    </source>
</reference>
<sequence length="102" mass="11517">MLVMQYTHILVLLTLYRTTQATCTNTTDLYPSYLHPTLLTKCRSVLSVCVQPFVEECLSKGALSEAVKYIAKCPLEERVELYCDAQYFKEAVETAAALNSEE</sequence>
<dbReference type="AlphaFoldDB" id="A0A0L0EZX6"/>
<dbReference type="Pfam" id="PF04840">
    <property type="entry name" value="Vps16_C"/>
    <property type="match status" value="1"/>
</dbReference>
<dbReference type="EMBL" id="KQ252365">
    <property type="protein sequence ID" value="KNC70040.1"/>
    <property type="molecule type" value="Genomic_DNA"/>
</dbReference>
<organism evidence="3 4">
    <name type="scientific">Sphaeroforma arctica JP610</name>
    <dbReference type="NCBI Taxonomy" id="667725"/>
    <lineage>
        <taxon>Eukaryota</taxon>
        <taxon>Ichthyosporea</taxon>
        <taxon>Ichthyophonida</taxon>
        <taxon>Sphaeroforma</taxon>
    </lineage>
</organism>
<evidence type="ECO:0000259" key="2">
    <source>
        <dbReference type="Pfam" id="PF04840"/>
    </source>
</evidence>
<dbReference type="Proteomes" id="UP000054560">
    <property type="component" value="Unassembled WGS sequence"/>
</dbReference>
<protein>
    <recommendedName>
        <fullName evidence="2">Vps16 C-terminal domain-containing protein</fullName>
    </recommendedName>
</protein>
<keyword evidence="1" id="KW-0732">Signal</keyword>
<evidence type="ECO:0000313" key="3">
    <source>
        <dbReference type="EMBL" id="KNC70040.1"/>
    </source>
</evidence>